<reference evidence="2 3" key="1">
    <citation type="submission" date="2019-03" db="EMBL/GenBank/DDBJ databases">
        <title>First draft genome of Liparis tanakae, snailfish: a comprehensive survey of snailfish specific genes.</title>
        <authorList>
            <person name="Kim W."/>
            <person name="Song I."/>
            <person name="Jeong J.-H."/>
            <person name="Kim D."/>
            <person name="Kim S."/>
            <person name="Ryu S."/>
            <person name="Song J.Y."/>
            <person name="Lee S.K."/>
        </authorList>
    </citation>
    <scope>NUCLEOTIDE SEQUENCE [LARGE SCALE GENOMIC DNA]</scope>
    <source>
        <tissue evidence="2">Muscle</tissue>
    </source>
</reference>
<evidence type="ECO:0000313" key="3">
    <source>
        <dbReference type="Proteomes" id="UP000314294"/>
    </source>
</evidence>
<dbReference type="AlphaFoldDB" id="A0A4Z2FCI9"/>
<evidence type="ECO:0000256" key="1">
    <source>
        <dbReference type="SAM" id="SignalP"/>
    </source>
</evidence>
<feature type="signal peptide" evidence="1">
    <location>
        <begin position="1"/>
        <end position="21"/>
    </location>
</feature>
<name>A0A4Z2FCI9_9TELE</name>
<accession>A0A4Z2FCI9</accession>
<protein>
    <submittedName>
        <fullName evidence="2">Uncharacterized protein</fullName>
    </submittedName>
</protein>
<dbReference type="Proteomes" id="UP000314294">
    <property type="component" value="Unassembled WGS sequence"/>
</dbReference>
<dbReference type="EMBL" id="SRLO01001322">
    <property type="protein sequence ID" value="TNN38946.1"/>
    <property type="molecule type" value="Genomic_DNA"/>
</dbReference>
<organism evidence="2 3">
    <name type="scientific">Liparis tanakae</name>
    <name type="common">Tanaka's snailfish</name>
    <dbReference type="NCBI Taxonomy" id="230148"/>
    <lineage>
        <taxon>Eukaryota</taxon>
        <taxon>Metazoa</taxon>
        <taxon>Chordata</taxon>
        <taxon>Craniata</taxon>
        <taxon>Vertebrata</taxon>
        <taxon>Euteleostomi</taxon>
        <taxon>Actinopterygii</taxon>
        <taxon>Neopterygii</taxon>
        <taxon>Teleostei</taxon>
        <taxon>Neoteleostei</taxon>
        <taxon>Acanthomorphata</taxon>
        <taxon>Eupercaria</taxon>
        <taxon>Perciformes</taxon>
        <taxon>Cottioidei</taxon>
        <taxon>Cottales</taxon>
        <taxon>Liparidae</taxon>
        <taxon>Liparis</taxon>
    </lineage>
</organism>
<comment type="caution">
    <text evidence="2">The sequence shown here is derived from an EMBL/GenBank/DDBJ whole genome shotgun (WGS) entry which is preliminary data.</text>
</comment>
<evidence type="ECO:0000313" key="2">
    <source>
        <dbReference type="EMBL" id="TNN38946.1"/>
    </source>
</evidence>
<proteinExistence type="predicted"/>
<gene>
    <name evidence="2" type="ORF">EYF80_050872</name>
</gene>
<keyword evidence="3" id="KW-1185">Reference proteome</keyword>
<sequence length="200" mass="21645">MWQHPLWSRVVTTAAPVVTTAAPVVTHVRWDLDHDVSLGPDTRLSFLMDVISRQEGVRPELHPGVRRHLAAAGGARRPLAERAARRRAEVEHQREHGAAGHVGELDLAPAQVLPGREGVDLAGLGGAVPAGRLVVRVLDAHLPPRLAREDVRLAAAQPDVTAGPRGFRGDLIAMETQRVQPLDALELLPWNPEADGSTMR</sequence>
<feature type="chain" id="PRO_5021402761" evidence="1">
    <location>
        <begin position="22"/>
        <end position="200"/>
    </location>
</feature>
<keyword evidence="1" id="KW-0732">Signal</keyword>